<dbReference type="AlphaFoldDB" id="A0A094PTA1"/>
<keyword evidence="2" id="KW-0472">Membrane</keyword>
<reference evidence="4" key="1">
    <citation type="submission" date="2014-06" db="EMBL/GenBank/DDBJ databases">
        <title>Key roles for freshwater Actinobacteria revealed by deep metagenomic sequencing.</title>
        <authorList>
            <person name="Ghai R."/>
            <person name="Mizuno C.M."/>
            <person name="Picazo A."/>
            <person name="Camacho A."/>
            <person name="Rodriguez-Valera F."/>
        </authorList>
    </citation>
    <scope>NUCLEOTIDE SEQUENCE</scope>
</reference>
<dbReference type="PANTHER" id="PTHR33392">
    <property type="entry name" value="POLYISOPRENYL-TEICHOIC ACID--PEPTIDOGLYCAN TEICHOIC ACID TRANSFERASE TAGU"/>
    <property type="match status" value="1"/>
</dbReference>
<name>A0A094PTA1_9ZZZZ</name>
<organism evidence="4">
    <name type="scientific">freshwater metagenome</name>
    <dbReference type="NCBI Taxonomy" id="449393"/>
    <lineage>
        <taxon>unclassified sequences</taxon>
        <taxon>metagenomes</taxon>
        <taxon>ecological metagenomes</taxon>
    </lineage>
</organism>
<evidence type="ECO:0000256" key="2">
    <source>
        <dbReference type="SAM" id="Phobius"/>
    </source>
</evidence>
<feature type="transmembrane region" description="Helical" evidence="2">
    <location>
        <begin position="102"/>
        <end position="125"/>
    </location>
</feature>
<keyword evidence="2" id="KW-1133">Transmembrane helix</keyword>
<dbReference type="Gene3D" id="3.40.630.190">
    <property type="entry name" value="LCP protein"/>
    <property type="match status" value="1"/>
</dbReference>
<evidence type="ECO:0000256" key="1">
    <source>
        <dbReference type="SAM" id="MobiDB-lite"/>
    </source>
</evidence>
<dbReference type="InterPro" id="IPR050922">
    <property type="entry name" value="LytR/CpsA/Psr_CW_biosynth"/>
</dbReference>
<dbReference type="PANTHER" id="PTHR33392:SF6">
    <property type="entry name" value="POLYISOPRENYL-TEICHOIC ACID--PEPTIDOGLYCAN TEICHOIC ACID TRANSFERASE TAGU"/>
    <property type="match status" value="1"/>
</dbReference>
<feature type="domain" description="Cell envelope-related transcriptional attenuator" evidence="3">
    <location>
        <begin position="181"/>
        <end position="340"/>
    </location>
</feature>
<protein>
    <recommendedName>
        <fullName evidence="3">Cell envelope-related transcriptional attenuator domain-containing protein</fullName>
    </recommendedName>
</protein>
<dbReference type="EMBL" id="JNSL01000151">
    <property type="protein sequence ID" value="KGA14352.1"/>
    <property type="molecule type" value="Genomic_DNA"/>
</dbReference>
<feature type="compositionally biased region" description="Low complexity" evidence="1">
    <location>
        <begin position="455"/>
        <end position="476"/>
    </location>
</feature>
<sequence length="529" mass="55261">MPAESTPKTGSLRAAAASAVVPGLGQWLNGRRRAALLAALPLIVVLVVALGALLLFGVVRTAAAIATPGRLTLLFALLLLTIPWRILVTVDAARGTKRTRRSAILLALALLISIAPQAGAAAIVYRAKVAATDVFSGFGTPTPGGSAAESATPTPTPPPLGDRFTMLLIGADTMGNRSSFNTDSMIIVSWDRVGGYVSTVSIPRDLVNVPLGNGDVYGPKINSLWSYALRNPKTFPEGPAVALSTALGTMFNVKIDATAVVVIPTFVKIIDQLGGVDLTIRRTILDVSYRTNMDGARLPAGNWHVSGECALAYARIRKAPGTDDMTRGPRQIEILLAARDELARSGNFVGNALALLDVIGDGVRTDLNPALIPVLAEAAGSFDTTKIVRGVIQPGDTILRYRRKGEFSPFGSVVFFDAKRMSLLAARLFPTPGTRPWGFPAAANEPKLGAEATFTPAPLASGASPTPSATPTPALTHPFPTLASCDARLPLPRYTPTPEPTAPPESASPSPSITPTPDPSPTESTSPSP</sequence>
<proteinExistence type="predicted"/>
<comment type="caution">
    <text evidence="4">The sequence shown here is derived from an EMBL/GenBank/DDBJ whole genome shotgun (WGS) entry which is preliminary data.</text>
</comment>
<feature type="region of interest" description="Disordered" evidence="1">
    <location>
        <begin position="455"/>
        <end position="529"/>
    </location>
</feature>
<keyword evidence="2" id="KW-0812">Transmembrane</keyword>
<feature type="compositionally biased region" description="Pro residues" evidence="1">
    <location>
        <begin position="493"/>
        <end position="503"/>
    </location>
</feature>
<evidence type="ECO:0000313" key="4">
    <source>
        <dbReference type="EMBL" id="KGA14352.1"/>
    </source>
</evidence>
<feature type="transmembrane region" description="Helical" evidence="2">
    <location>
        <begin position="34"/>
        <end position="59"/>
    </location>
</feature>
<gene>
    <name evidence="4" type="ORF">GM51_17475</name>
</gene>
<feature type="transmembrane region" description="Helical" evidence="2">
    <location>
        <begin position="71"/>
        <end position="90"/>
    </location>
</feature>
<evidence type="ECO:0000259" key="3">
    <source>
        <dbReference type="Pfam" id="PF03816"/>
    </source>
</evidence>
<dbReference type="InterPro" id="IPR004474">
    <property type="entry name" value="LytR_CpsA_psr"/>
</dbReference>
<dbReference type="Pfam" id="PF03816">
    <property type="entry name" value="LytR_cpsA_psr"/>
    <property type="match status" value="1"/>
</dbReference>
<accession>A0A094PTA1</accession>